<evidence type="ECO:0000313" key="2">
    <source>
        <dbReference type="Proteomes" id="UP000010809"/>
    </source>
</evidence>
<accession>L0DYK0</accession>
<reference evidence="1" key="1">
    <citation type="submission" date="2015-12" db="EMBL/GenBank/DDBJ databases">
        <authorList>
            <person name="Tikhonova T.V."/>
            <person name="Pavlov A.R."/>
            <person name="Beletsky A.V."/>
            <person name="Mardanov A.V."/>
            <person name="Sorokin D.Y."/>
            <person name="Ravin N.V."/>
            <person name="Popov V.O."/>
        </authorList>
    </citation>
    <scope>NUCLEOTIDE SEQUENCE</scope>
    <source>
        <strain evidence="1">DSM 14787</strain>
    </source>
</reference>
<sequence length="118" mass="13428">MRRLRRSSRNPTSGDPVIDRQNQALSRILFDMGDELRATEHCQDMNEFYDDLVDLAEQRFDAAAAGTLDVPEADEEIREFLAERMPLPARDGPACRDCGLCEKLEDRVCAWLPETVEA</sequence>
<dbReference type="KEGG" id="tni:TVNIR_1759"/>
<dbReference type="EMBL" id="CP003989">
    <property type="protein sequence ID" value="AGA33421.1"/>
    <property type="molecule type" value="Genomic_DNA"/>
</dbReference>
<gene>
    <name evidence="1" type="ordered locus">TVNIR_1759</name>
</gene>
<proteinExistence type="predicted"/>
<dbReference type="Proteomes" id="UP000010809">
    <property type="component" value="Chromosome"/>
</dbReference>
<dbReference type="RefSeq" id="WP_015258548.1">
    <property type="nucleotide sequence ID" value="NC_019902.2"/>
</dbReference>
<dbReference type="STRING" id="1255043.TVNIR_1759"/>
<name>L0DYK0_THIND</name>
<protein>
    <submittedName>
        <fullName evidence="1">Uncharacterized protein</fullName>
    </submittedName>
</protein>
<dbReference type="AlphaFoldDB" id="L0DYK0"/>
<keyword evidence="2" id="KW-1185">Reference proteome</keyword>
<evidence type="ECO:0000313" key="1">
    <source>
        <dbReference type="EMBL" id="AGA33421.1"/>
    </source>
</evidence>
<organism evidence="1 2">
    <name type="scientific">Thioalkalivibrio nitratireducens (strain DSM 14787 / UNIQEM 213 / ALEN2)</name>
    <dbReference type="NCBI Taxonomy" id="1255043"/>
    <lineage>
        <taxon>Bacteria</taxon>
        <taxon>Pseudomonadati</taxon>
        <taxon>Pseudomonadota</taxon>
        <taxon>Gammaproteobacteria</taxon>
        <taxon>Chromatiales</taxon>
        <taxon>Ectothiorhodospiraceae</taxon>
        <taxon>Thioalkalivibrio</taxon>
    </lineage>
</organism>
<dbReference type="HOGENOM" id="CLU_2072087_0_0_6"/>
<dbReference type="OrthoDB" id="5801044at2"/>
<dbReference type="PATRIC" id="fig|1255043.3.peg.1782"/>